<evidence type="ECO:0008006" key="4">
    <source>
        <dbReference type="Google" id="ProtNLM"/>
    </source>
</evidence>
<gene>
    <name evidence="2" type="ORF">A4H34_04685</name>
</gene>
<comment type="caution">
    <text evidence="2">The sequence shown here is derived from an EMBL/GenBank/DDBJ whole genome shotgun (WGS) entry which is preliminary data.</text>
</comment>
<dbReference type="Pfam" id="PF07274">
    <property type="entry name" value="DUF1440"/>
    <property type="match status" value="1"/>
</dbReference>
<proteinExistence type="predicted"/>
<dbReference type="RefSeq" id="WP_064231694.1">
    <property type="nucleotide sequence ID" value="NZ_LVZK01000001.1"/>
</dbReference>
<protein>
    <recommendedName>
        <fullName evidence="4">DUF1440 domain-containing protein</fullName>
    </recommendedName>
</protein>
<keyword evidence="3" id="KW-1185">Reference proteome</keyword>
<evidence type="ECO:0000313" key="3">
    <source>
        <dbReference type="Proteomes" id="UP000078368"/>
    </source>
</evidence>
<feature type="transmembrane region" description="Helical" evidence="1">
    <location>
        <begin position="82"/>
        <end position="102"/>
    </location>
</feature>
<organism evidence="2 3">
    <name type="scientific">Peptidiphaga gingivicola</name>
    <dbReference type="NCBI Taxonomy" id="2741497"/>
    <lineage>
        <taxon>Bacteria</taxon>
        <taxon>Bacillati</taxon>
        <taxon>Actinomycetota</taxon>
        <taxon>Actinomycetes</taxon>
        <taxon>Actinomycetales</taxon>
        <taxon>Actinomycetaceae</taxon>
        <taxon>Peptidiphaga</taxon>
    </lineage>
</organism>
<keyword evidence="1" id="KW-0472">Membrane</keyword>
<evidence type="ECO:0000313" key="2">
    <source>
        <dbReference type="EMBL" id="OAP86444.1"/>
    </source>
</evidence>
<accession>A0A179B5X6</accession>
<dbReference type="STRING" id="1823756.A4H34_04685"/>
<dbReference type="Proteomes" id="UP000078368">
    <property type="component" value="Unassembled WGS sequence"/>
</dbReference>
<dbReference type="InterPro" id="IPR009898">
    <property type="entry name" value="DUF1440"/>
</dbReference>
<dbReference type="AlphaFoldDB" id="A0A179B5X6"/>
<keyword evidence="1" id="KW-0812">Transmembrane</keyword>
<dbReference type="EMBL" id="LVZK01000001">
    <property type="protein sequence ID" value="OAP86444.1"/>
    <property type="molecule type" value="Genomic_DNA"/>
</dbReference>
<feature type="transmembrane region" description="Helical" evidence="1">
    <location>
        <begin position="114"/>
        <end position="136"/>
    </location>
</feature>
<feature type="transmembrane region" description="Helical" evidence="1">
    <location>
        <begin position="20"/>
        <end position="38"/>
    </location>
</feature>
<reference evidence="2 3" key="1">
    <citation type="submission" date="2016-04" db="EMBL/GenBank/DDBJ databases">
        <title>Peptidophaga gingivicola gen. nov., sp. nov., isolated from human subgingival plaque.</title>
        <authorList>
            <person name="Beall C.J."/>
            <person name="Mokrzan E.M."/>
            <person name="Griffen A.L."/>
            <person name="Leys E.J."/>
        </authorList>
    </citation>
    <scope>NUCLEOTIDE SEQUENCE [LARGE SCALE GENOMIC DNA]</scope>
    <source>
        <strain evidence="2 3">BA112</strain>
    </source>
</reference>
<dbReference type="OrthoDB" id="1629003at2"/>
<name>A0A179B5X6_9ACTO</name>
<sequence length="194" mass="21564">MGLKSLLTTTPKSRRNYKAAAVAGLVGGVFSAIVKFGWEVPFPPRTPERNATNPPQELLEQLGMSPEASHTTVTFNGNELPIYSFAIHFSFAIFFALAYCLIAEKYPKAKLWQGAACGLTLWVLFHVVLMPAMGTVPAPWDQPFEEHFSEALGHVVWMWAIEIVRRDLRNRITRMPDPEVPLDAEPARNAKASG</sequence>
<keyword evidence="1" id="KW-1133">Transmembrane helix</keyword>
<evidence type="ECO:0000256" key="1">
    <source>
        <dbReference type="SAM" id="Phobius"/>
    </source>
</evidence>